<protein>
    <submittedName>
        <fullName evidence="2">DNA-binding MarR family transcriptional regulator</fullName>
    </submittedName>
</protein>
<dbReference type="SUPFAM" id="SSF46785">
    <property type="entry name" value="Winged helix' DNA-binding domain"/>
    <property type="match status" value="1"/>
</dbReference>
<keyword evidence="3" id="KW-1185">Reference proteome</keyword>
<dbReference type="RefSeq" id="WP_208385854.1">
    <property type="nucleotide sequence ID" value="NZ_JAAOYO010000003.1"/>
</dbReference>
<evidence type="ECO:0000313" key="3">
    <source>
        <dbReference type="Proteomes" id="UP001318300"/>
    </source>
</evidence>
<accession>A0ABX0TBG0</accession>
<reference evidence="2 3" key="1">
    <citation type="submission" date="2020-03" db="EMBL/GenBank/DDBJ databases">
        <title>Above-ground endophytic microbial communities from plants in different locations in the United States.</title>
        <authorList>
            <person name="Frank C."/>
        </authorList>
    </citation>
    <scope>NUCLEOTIDE SEQUENCE [LARGE SCALE GENOMIC DNA]</scope>
    <source>
        <strain evidence="2 3">WW7</strain>
    </source>
</reference>
<dbReference type="EMBL" id="JAAOYO010000003">
    <property type="protein sequence ID" value="NII41796.1"/>
    <property type="molecule type" value="Genomic_DNA"/>
</dbReference>
<dbReference type="Pfam" id="PF01047">
    <property type="entry name" value="MarR"/>
    <property type="match status" value="1"/>
</dbReference>
<evidence type="ECO:0000259" key="1">
    <source>
        <dbReference type="PROSITE" id="PS50995"/>
    </source>
</evidence>
<dbReference type="InterPro" id="IPR039422">
    <property type="entry name" value="MarR/SlyA-like"/>
</dbReference>
<dbReference type="Proteomes" id="UP001318300">
    <property type="component" value="Unassembled WGS sequence"/>
</dbReference>
<proteinExistence type="predicted"/>
<dbReference type="InterPro" id="IPR036390">
    <property type="entry name" value="WH_DNA-bd_sf"/>
</dbReference>
<dbReference type="PANTHER" id="PTHR33164">
    <property type="entry name" value="TRANSCRIPTIONAL REGULATOR, MARR FAMILY"/>
    <property type="match status" value="1"/>
</dbReference>
<keyword evidence="2" id="KW-0238">DNA-binding</keyword>
<dbReference type="PROSITE" id="PS50995">
    <property type="entry name" value="HTH_MARR_2"/>
    <property type="match status" value="1"/>
</dbReference>
<dbReference type="Gene3D" id="1.10.10.10">
    <property type="entry name" value="Winged helix-like DNA-binding domain superfamily/Winged helix DNA-binding domain"/>
    <property type="match status" value="1"/>
</dbReference>
<dbReference type="GO" id="GO:0003677">
    <property type="term" value="F:DNA binding"/>
    <property type="evidence" value="ECO:0007669"/>
    <property type="project" value="UniProtKB-KW"/>
</dbReference>
<dbReference type="InterPro" id="IPR000835">
    <property type="entry name" value="HTH_MarR-typ"/>
</dbReference>
<name>A0ABX0TBG0_9MICO</name>
<feature type="domain" description="HTH marR-type" evidence="1">
    <location>
        <begin position="9"/>
        <end position="137"/>
    </location>
</feature>
<sequence>MSEQDENDATDLMAAFDAVVRANASLVGQLSARAGVHESGLRALVLISDTGYSTPTEVAGFLGLTSGAVTNMVDRLSAAGLLERTPNPSDRRGSLLRLRPAGEAVVADYRERYAAMLGAVDSGHRGDLHAVLNDLATGLFQQAATAAPTADERGAA</sequence>
<dbReference type="InterPro" id="IPR036388">
    <property type="entry name" value="WH-like_DNA-bd_sf"/>
</dbReference>
<dbReference type="PANTHER" id="PTHR33164:SF94">
    <property type="entry name" value="TRANSCRIPTIONAL REGULATORY PROTEIN-RELATED"/>
    <property type="match status" value="1"/>
</dbReference>
<comment type="caution">
    <text evidence="2">The sequence shown here is derived from an EMBL/GenBank/DDBJ whole genome shotgun (WGS) entry which is preliminary data.</text>
</comment>
<dbReference type="SMART" id="SM00347">
    <property type="entry name" value="HTH_MARR"/>
    <property type="match status" value="1"/>
</dbReference>
<dbReference type="PRINTS" id="PR00598">
    <property type="entry name" value="HTHMARR"/>
</dbReference>
<organism evidence="2 3">
    <name type="scientific">Curtobacterium salicis</name>
    <dbReference type="NCBI Taxonomy" id="1779862"/>
    <lineage>
        <taxon>Bacteria</taxon>
        <taxon>Bacillati</taxon>
        <taxon>Actinomycetota</taxon>
        <taxon>Actinomycetes</taxon>
        <taxon>Micrococcales</taxon>
        <taxon>Microbacteriaceae</taxon>
        <taxon>Curtobacterium</taxon>
    </lineage>
</organism>
<evidence type="ECO:0000313" key="2">
    <source>
        <dbReference type="EMBL" id="NII41796.1"/>
    </source>
</evidence>
<gene>
    <name evidence="2" type="ORF">E9228_002443</name>
</gene>